<dbReference type="EMBL" id="CDHK01000005">
    <property type="protein sequence ID" value="CEJ57120.1"/>
    <property type="molecule type" value="Genomic_DNA"/>
</dbReference>
<dbReference type="GO" id="GO:0017000">
    <property type="term" value="P:antibiotic biosynthetic process"/>
    <property type="evidence" value="ECO:0007669"/>
    <property type="project" value="UniProtKB-ARBA"/>
</dbReference>
<dbReference type="GO" id="GO:0072330">
    <property type="term" value="P:monocarboxylic acid biosynthetic process"/>
    <property type="evidence" value="ECO:0007669"/>
    <property type="project" value="UniProtKB-ARBA"/>
</dbReference>
<proteinExistence type="predicted"/>
<evidence type="ECO:0000313" key="4">
    <source>
        <dbReference type="EMBL" id="CEJ57120.1"/>
    </source>
</evidence>
<dbReference type="InterPro" id="IPR029058">
    <property type="entry name" value="AB_hydrolase_fold"/>
</dbReference>
<evidence type="ECO:0000259" key="3">
    <source>
        <dbReference type="Pfam" id="PF07859"/>
    </source>
</evidence>
<dbReference type="AlphaFoldDB" id="A0A0F7TNX2"/>
<feature type="signal peptide" evidence="2">
    <location>
        <begin position="1"/>
        <end position="24"/>
    </location>
</feature>
<reference evidence="5" key="1">
    <citation type="journal article" date="2015" name="Genome Announc.">
        <title>Draft genome sequence of the fungus Penicillium brasilianum MG11.</title>
        <authorList>
            <person name="Horn F."/>
            <person name="Linde J."/>
            <person name="Mattern D.J."/>
            <person name="Walther G."/>
            <person name="Guthke R."/>
            <person name="Brakhage A.A."/>
            <person name="Valiante V."/>
        </authorList>
    </citation>
    <scope>NUCLEOTIDE SEQUENCE [LARGE SCALE GENOMIC DNA]</scope>
    <source>
        <strain evidence="5">MG11</strain>
    </source>
</reference>
<dbReference type="InterPro" id="IPR050300">
    <property type="entry name" value="GDXG_lipolytic_enzyme"/>
</dbReference>
<dbReference type="SUPFAM" id="SSF53474">
    <property type="entry name" value="alpha/beta-Hydrolases"/>
    <property type="match status" value="1"/>
</dbReference>
<dbReference type="InterPro" id="IPR013094">
    <property type="entry name" value="AB_hydrolase_3"/>
</dbReference>
<dbReference type="STRING" id="104259.A0A0F7TNX2"/>
<evidence type="ECO:0000256" key="1">
    <source>
        <dbReference type="ARBA" id="ARBA00022801"/>
    </source>
</evidence>
<dbReference type="Proteomes" id="UP000042958">
    <property type="component" value="Unassembled WGS sequence"/>
</dbReference>
<accession>A0A0F7TNX2</accession>
<evidence type="ECO:0000313" key="5">
    <source>
        <dbReference type="Proteomes" id="UP000042958"/>
    </source>
</evidence>
<name>A0A0F7TNX2_PENBI</name>
<dbReference type="PANTHER" id="PTHR48081:SF8">
    <property type="entry name" value="ALPHA_BETA HYDROLASE FOLD-3 DOMAIN-CONTAINING PROTEIN-RELATED"/>
    <property type="match status" value="1"/>
</dbReference>
<dbReference type="GO" id="GO:0016787">
    <property type="term" value="F:hydrolase activity"/>
    <property type="evidence" value="ECO:0007669"/>
    <property type="project" value="UniProtKB-KW"/>
</dbReference>
<sequence>MFSFLAYCYLKTVAVLLRSIIALGGRIAGRPVPRPDEVRHIASRDPWRTIKIHVYHPAKSIKEPRPVLINFHGSGFLLPMHGSDTEFCQTISNNTQYTVLDVPYRLAPENPFPAALNDVEDAIKYALLCSKEFDRTRICLSGFSAGGNLVLAASATLFPPNTFHALIAFYPALDLASDAATKVAPDPKGRVIPIPVARLFNRCYVPPGVDRRDPRISPKYADLERFPHRMLMITAEGDSLALEGEDLARNLGKLPGRHVVSERMAGCNHAWDKRTQAGTPQREARDRAYAMAVDMLNEA</sequence>
<protein>
    <recommendedName>
        <fullName evidence="3">Alpha/beta hydrolase fold-3 domain-containing protein</fullName>
    </recommendedName>
</protein>
<dbReference type="PANTHER" id="PTHR48081">
    <property type="entry name" value="AB HYDROLASE SUPERFAMILY PROTEIN C4A8.06C"/>
    <property type="match status" value="1"/>
</dbReference>
<keyword evidence="5" id="KW-1185">Reference proteome</keyword>
<keyword evidence="1" id="KW-0378">Hydrolase</keyword>
<gene>
    <name evidence="4" type="ORF">PMG11_05825</name>
</gene>
<organism evidence="4 5">
    <name type="scientific">Penicillium brasilianum</name>
    <dbReference type="NCBI Taxonomy" id="104259"/>
    <lineage>
        <taxon>Eukaryota</taxon>
        <taxon>Fungi</taxon>
        <taxon>Dikarya</taxon>
        <taxon>Ascomycota</taxon>
        <taxon>Pezizomycotina</taxon>
        <taxon>Eurotiomycetes</taxon>
        <taxon>Eurotiomycetidae</taxon>
        <taxon>Eurotiales</taxon>
        <taxon>Aspergillaceae</taxon>
        <taxon>Penicillium</taxon>
    </lineage>
</organism>
<feature type="chain" id="PRO_5002522513" description="Alpha/beta hydrolase fold-3 domain-containing protein" evidence="2">
    <location>
        <begin position="25"/>
        <end position="299"/>
    </location>
</feature>
<feature type="domain" description="Alpha/beta hydrolase fold-3" evidence="3">
    <location>
        <begin position="68"/>
        <end position="271"/>
    </location>
</feature>
<keyword evidence="2" id="KW-0732">Signal</keyword>
<dbReference type="Gene3D" id="3.40.50.1820">
    <property type="entry name" value="alpha/beta hydrolase"/>
    <property type="match status" value="1"/>
</dbReference>
<dbReference type="Pfam" id="PF07859">
    <property type="entry name" value="Abhydrolase_3"/>
    <property type="match status" value="1"/>
</dbReference>
<dbReference type="OrthoDB" id="408631at2759"/>
<evidence type="ECO:0000256" key="2">
    <source>
        <dbReference type="SAM" id="SignalP"/>
    </source>
</evidence>